<dbReference type="Proteomes" id="UP001239782">
    <property type="component" value="Chromosome"/>
</dbReference>
<keyword evidence="3" id="KW-0378">Hydrolase</keyword>
<dbReference type="CDD" id="cd11339">
    <property type="entry name" value="AmyAc_bac_CMD_like_2"/>
    <property type="match status" value="1"/>
</dbReference>
<keyword evidence="4" id="KW-1185">Reference proteome</keyword>
<feature type="domain" description="Glycosyl hydrolase family 13 catalytic" evidence="2">
    <location>
        <begin position="73"/>
        <end position="516"/>
    </location>
</feature>
<accession>A0AA51RRR5</accession>
<dbReference type="SMART" id="SM00642">
    <property type="entry name" value="Aamy"/>
    <property type="match status" value="1"/>
</dbReference>
<dbReference type="SUPFAM" id="SSF51445">
    <property type="entry name" value="(Trans)glycosidases"/>
    <property type="match status" value="1"/>
</dbReference>
<dbReference type="InterPro" id="IPR017853">
    <property type="entry name" value="GH"/>
</dbReference>
<dbReference type="EMBL" id="CP133548">
    <property type="protein sequence ID" value="WMS86269.1"/>
    <property type="molecule type" value="Genomic_DNA"/>
</dbReference>
<dbReference type="GO" id="GO:0016787">
    <property type="term" value="F:hydrolase activity"/>
    <property type="evidence" value="ECO:0007669"/>
    <property type="project" value="UniProtKB-KW"/>
</dbReference>
<dbReference type="GO" id="GO:0005975">
    <property type="term" value="P:carbohydrate metabolic process"/>
    <property type="evidence" value="ECO:0007669"/>
    <property type="project" value="InterPro"/>
</dbReference>
<dbReference type="RefSeq" id="WP_309201421.1">
    <property type="nucleotide sequence ID" value="NZ_CP133548.1"/>
</dbReference>
<evidence type="ECO:0000256" key="1">
    <source>
        <dbReference type="SAM" id="MobiDB-lite"/>
    </source>
</evidence>
<organism evidence="3 4">
    <name type="scientific">Pleionea litopenaei</name>
    <dbReference type="NCBI Taxonomy" id="3070815"/>
    <lineage>
        <taxon>Bacteria</taxon>
        <taxon>Pseudomonadati</taxon>
        <taxon>Pseudomonadota</taxon>
        <taxon>Gammaproteobacteria</taxon>
        <taxon>Oceanospirillales</taxon>
        <taxon>Pleioneaceae</taxon>
        <taxon>Pleionea</taxon>
    </lineage>
</organism>
<dbReference type="AlphaFoldDB" id="A0AA51RRR5"/>
<evidence type="ECO:0000259" key="2">
    <source>
        <dbReference type="SMART" id="SM00642"/>
    </source>
</evidence>
<sequence>MKQVSFVHQGVKSTQRILTYLTVSTAVKRVGFGLLLTLLSGCQEPEKTQSTESLKPSLKHYSERDIRDEVFYFVLPDRFSNGDPSNDQGDPEQPESYGGYDPTSPGHYHGGDLLGLTQRLDYLKEMGVTAIWLTPVLRNLAVQGDSSGYHGYWPIDFTSIDPHLGSNEALKTLIDEAHQRNMKVFFDIITNHTADVIKYRECHLPDAPKFSTDMQLCEYRDRAMTKAGQGYTPYLIEGTETLKHPSWLNDPRYYHNQGDSTWTGENSVYGDFMGLDDIDTDNPEVVKGMIQIFNNIIKEFKPDGFRVDTVKHVNIEFWQQFTPAIMAFAQQQGITNFFVFGEVYSGDPKELSYYTTTGKMPSVLDFAFQYKVKDALIYGKGTDQLSELFAQDKLYLDEDSHAGLLMNFISNHDVGRFAFTLKQQLPQASEANLLRRVQLANAMMFLLRGVPVIYYGDEQGFTGDGGDRGAREDMMMSKTPQYNDNDLLGTDATTADNNFDEQHPLYQSFKYYAQIYRQFKALRLGDQEVIIDSSTPGIFLVKRSYDGQSLWVAINTAESSQSLSLDSVSQSLAPIVNNSRLQRQSEKTWILEPLSFAIFQ</sequence>
<reference evidence="3 4" key="1">
    <citation type="submission" date="2023-08" db="EMBL/GenBank/DDBJ databases">
        <title>Pleionea litopenaei sp. nov., isolated from stomach of juvenile Litopenaeus vannamei.</title>
        <authorList>
            <person name="Rho A.M."/>
            <person name="Hwang C.Y."/>
        </authorList>
    </citation>
    <scope>NUCLEOTIDE SEQUENCE [LARGE SCALE GENOMIC DNA]</scope>
    <source>
        <strain evidence="3 4">HL-JVS1</strain>
    </source>
</reference>
<evidence type="ECO:0000313" key="3">
    <source>
        <dbReference type="EMBL" id="WMS86269.1"/>
    </source>
</evidence>
<feature type="region of interest" description="Disordered" evidence="1">
    <location>
        <begin position="79"/>
        <end position="104"/>
    </location>
</feature>
<dbReference type="InterPro" id="IPR006047">
    <property type="entry name" value="GH13_cat_dom"/>
</dbReference>
<dbReference type="KEGG" id="plei:Q9312_13675"/>
<evidence type="ECO:0000313" key="4">
    <source>
        <dbReference type="Proteomes" id="UP001239782"/>
    </source>
</evidence>
<dbReference type="PANTHER" id="PTHR10357:SF209">
    <property type="entry name" value="PERIPLASMIC ALPHA-AMYLASE"/>
    <property type="match status" value="1"/>
</dbReference>
<dbReference type="Pfam" id="PF00128">
    <property type="entry name" value="Alpha-amylase"/>
    <property type="match status" value="1"/>
</dbReference>
<protein>
    <submittedName>
        <fullName evidence="3">Alpha-amylase family glycosyl hydrolase</fullName>
    </submittedName>
</protein>
<proteinExistence type="predicted"/>
<dbReference type="PANTHER" id="PTHR10357">
    <property type="entry name" value="ALPHA-AMYLASE FAMILY MEMBER"/>
    <property type="match status" value="1"/>
</dbReference>
<name>A0AA51RRR5_9GAMM</name>
<dbReference type="Gene3D" id="3.20.20.80">
    <property type="entry name" value="Glycosidases"/>
    <property type="match status" value="1"/>
</dbReference>
<dbReference type="SUPFAM" id="SSF51011">
    <property type="entry name" value="Glycosyl hydrolase domain"/>
    <property type="match status" value="1"/>
</dbReference>
<gene>
    <name evidence="3" type="ORF">Q9312_13675</name>
</gene>